<evidence type="ECO:0000313" key="2">
    <source>
        <dbReference type="Proteomes" id="UP000789525"/>
    </source>
</evidence>
<proteinExistence type="predicted"/>
<comment type="caution">
    <text evidence="1">The sequence shown here is derived from an EMBL/GenBank/DDBJ whole genome shotgun (WGS) entry which is preliminary data.</text>
</comment>
<accession>A0ACA9KJF1</accession>
<dbReference type="Proteomes" id="UP000789525">
    <property type="component" value="Unassembled WGS sequence"/>
</dbReference>
<protein>
    <submittedName>
        <fullName evidence="1">5508_t:CDS:1</fullName>
    </submittedName>
</protein>
<dbReference type="EMBL" id="CAJVPT010002196">
    <property type="protein sequence ID" value="CAG8477104.1"/>
    <property type="molecule type" value="Genomic_DNA"/>
</dbReference>
<evidence type="ECO:0000313" key="1">
    <source>
        <dbReference type="EMBL" id="CAG8477104.1"/>
    </source>
</evidence>
<keyword evidence="2" id="KW-1185">Reference proteome</keyword>
<gene>
    <name evidence="1" type="ORF">ACOLOM_LOCUS1842</name>
</gene>
<name>A0ACA9KJF1_9GLOM</name>
<reference evidence="1" key="1">
    <citation type="submission" date="2021-06" db="EMBL/GenBank/DDBJ databases">
        <authorList>
            <person name="Kallberg Y."/>
            <person name="Tangrot J."/>
            <person name="Rosling A."/>
        </authorList>
    </citation>
    <scope>NUCLEOTIDE SEQUENCE</scope>
    <source>
        <strain evidence="1">CL356</strain>
    </source>
</reference>
<organism evidence="1 2">
    <name type="scientific">Acaulospora colombiana</name>
    <dbReference type="NCBI Taxonomy" id="27376"/>
    <lineage>
        <taxon>Eukaryota</taxon>
        <taxon>Fungi</taxon>
        <taxon>Fungi incertae sedis</taxon>
        <taxon>Mucoromycota</taxon>
        <taxon>Glomeromycotina</taxon>
        <taxon>Glomeromycetes</taxon>
        <taxon>Diversisporales</taxon>
        <taxon>Acaulosporaceae</taxon>
        <taxon>Acaulospora</taxon>
    </lineage>
</organism>
<sequence length="103" mass="11651">MTEATMYRPRNRRCPPSERYLFPHKTTPFLVENLVRVRIEWTSVDSLCAAVEPNRPYTRPASGMPLEQKSTCSPGIPQLTPPGGSASQSETTKHLTRERKPIN</sequence>